<evidence type="ECO:0000313" key="3">
    <source>
        <dbReference type="Proteomes" id="UP001231362"/>
    </source>
</evidence>
<proteinExistence type="predicted"/>
<reference evidence="2 3" key="1">
    <citation type="submission" date="2023-07" db="EMBL/GenBank/DDBJ databases">
        <title>Genomic Encyclopedia of Type Strains, Phase IV (KMG-IV): sequencing the most valuable type-strain genomes for metagenomic binning, comparative biology and taxonomic classification.</title>
        <authorList>
            <person name="Goeker M."/>
        </authorList>
    </citation>
    <scope>NUCLEOTIDE SEQUENCE [LARGE SCALE GENOMIC DNA]</scope>
    <source>
        <strain evidence="2 3">DSM 23948</strain>
    </source>
</reference>
<accession>A0ABT9V990</accession>
<keyword evidence="3" id="KW-1185">Reference proteome</keyword>
<dbReference type="Proteomes" id="UP001231362">
    <property type="component" value="Unassembled WGS sequence"/>
</dbReference>
<feature type="domain" description="Wadjet protein JetD C-terminal" evidence="1">
    <location>
        <begin position="317"/>
        <end position="408"/>
    </location>
</feature>
<dbReference type="InterPro" id="IPR024534">
    <property type="entry name" value="JetD_C"/>
</dbReference>
<evidence type="ECO:0000313" key="2">
    <source>
        <dbReference type="EMBL" id="MDQ0157395.1"/>
    </source>
</evidence>
<name>A0ABT9V990_9BACL</name>
<organism evidence="2 3">
    <name type="scientific">Anoxybacillus andreesenii</name>
    <dbReference type="NCBI Taxonomy" id="1325932"/>
    <lineage>
        <taxon>Bacteria</taxon>
        <taxon>Bacillati</taxon>
        <taxon>Bacillota</taxon>
        <taxon>Bacilli</taxon>
        <taxon>Bacillales</taxon>
        <taxon>Anoxybacillaceae</taxon>
        <taxon>Anoxybacillus</taxon>
    </lineage>
</organism>
<sequence length="488" mass="57428">MNSLNNTPSSKHRHKLKYINEWGTWKKKNGLHIREKIRYSVCENCSYHNKLRTHEIETVGLNKRQINPSQFLTVLEIKVAKIILKDLYKSGNKKRWSSWKETLYKKWSFTIIEKTMDKLHTHGFLIKRQKKDPSRINQWDIHHVYYNEKMTESIEAFLGINSKKIFHWEENPFPPLVPPSSNNAKTLSDLIYVNQKHHEHSSNYVIEGVDKAKMIFPRTSKGVYLKLIRGIWGLYQLSNTGRQLYLKEFSQEFFHDTKTFTKSDRDKLDKIVNGVERFGLYQARNEVLISGAFQWKWNGTKGNSLAIKGYLPLPRDMIAEMEITQWAADKLLIVENQDLFINIAKRNLLNNNDWAILFGSGYISSEEEIIISEAVKLGLKCIYFWCDLDPYGFLIADHFQKKANLPIPIYLFGFNTNWFSKLSIYKELTKIDKEELQQLLNEDLPFQIKELLFLMKETGYKGEQEFFSNLIKKSTFEKEVVAESIRLS</sequence>
<dbReference type="Pfam" id="PF09983">
    <property type="entry name" value="JetD_C"/>
    <property type="match status" value="1"/>
</dbReference>
<evidence type="ECO:0000259" key="1">
    <source>
        <dbReference type="Pfam" id="PF09983"/>
    </source>
</evidence>
<dbReference type="EMBL" id="JAUSTU010000026">
    <property type="protein sequence ID" value="MDQ0157395.1"/>
    <property type="molecule type" value="Genomic_DNA"/>
</dbReference>
<comment type="caution">
    <text evidence="2">The sequence shown here is derived from an EMBL/GenBank/DDBJ whole genome shotgun (WGS) entry which is preliminary data.</text>
</comment>
<dbReference type="InterPro" id="IPR036078">
    <property type="entry name" value="Spo11/TopoVI_A_sf"/>
</dbReference>
<dbReference type="Gene3D" id="3.40.1360.10">
    <property type="match status" value="1"/>
</dbReference>
<protein>
    <recommendedName>
        <fullName evidence="1">Wadjet protein JetD C-terminal domain-containing protein</fullName>
    </recommendedName>
</protein>
<dbReference type="RefSeq" id="WP_307151863.1">
    <property type="nucleotide sequence ID" value="NZ_JAUSTU010000026.1"/>
</dbReference>
<gene>
    <name evidence="2" type="ORF">J2S07_003730</name>
</gene>
<dbReference type="SUPFAM" id="SSF56726">
    <property type="entry name" value="DNA topoisomerase IV, alpha subunit"/>
    <property type="match status" value="1"/>
</dbReference>